<name>A0ACC1SHT2_9HYPO</name>
<organism evidence="1 2">
    <name type="scientific">Fusarium decemcellulare</name>
    <dbReference type="NCBI Taxonomy" id="57161"/>
    <lineage>
        <taxon>Eukaryota</taxon>
        <taxon>Fungi</taxon>
        <taxon>Dikarya</taxon>
        <taxon>Ascomycota</taxon>
        <taxon>Pezizomycotina</taxon>
        <taxon>Sordariomycetes</taxon>
        <taxon>Hypocreomycetidae</taxon>
        <taxon>Hypocreales</taxon>
        <taxon>Nectriaceae</taxon>
        <taxon>Fusarium</taxon>
        <taxon>Fusarium decemcellulare species complex</taxon>
    </lineage>
</organism>
<evidence type="ECO:0000313" key="1">
    <source>
        <dbReference type="EMBL" id="KAJ3539926.1"/>
    </source>
</evidence>
<sequence length="334" mass="35704">MLQQQEIASPIAAERLPETNLDIGIIDWAGQDGPESSRIYVLGLAAGPVVHSPFSKIYGRLIVLDSDNLWLTIWKIGCALAPSLGSLTAFRFLVGVGGSAPMTISGGVISDLFPVSERGVANSGSTIGPLFGPVLDPILGGLLAMKAGWRWAFWVLLAACGLATPAILVLNRETNAVIFLRPDLRRYGSSTNRGQRGGGVYPPGMRLATCIIFALFVPISFFWYGWAADQTTHWMVPIVGLVPFGFGMMGILAPIQMFMIDISGRYTASVLDCLTTSRCMSGSFLPLAGPSTYASLGLSWGSSRLGFIGLALIPVQQPIYSLGGQLREKYSLAK</sequence>
<reference evidence="1" key="1">
    <citation type="submission" date="2022-08" db="EMBL/GenBank/DDBJ databases">
        <title>Genome Sequence of Fusarium decemcellulare.</title>
        <authorList>
            <person name="Buettner E."/>
        </authorList>
    </citation>
    <scope>NUCLEOTIDE SEQUENCE</scope>
    <source>
        <strain evidence="1">Babe19</strain>
    </source>
</reference>
<protein>
    <submittedName>
        <fullName evidence="1">Uncharacterized protein</fullName>
    </submittedName>
</protein>
<dbReference type="Proteomes" id="UP001148629">
    <property type="component" value="Unassembled WGS sequence"/>
</dbReference>
<comment type="caution">
    <text evidence="1">The sequence shown here is derived from an EMBL/GenBank/DDBJ whole genome shotgun (WGS) entry which is preliminary data.</text>
</comment>
<proteinExistence type="predicted"/>
<gene>
    <name evidence="1" type="ORF">NM208_g5291</name>
</gene>
<keyword evidence="2" id="KW-1185">Reference proteome</keyword>
<accession>A0ACC1SHT2</accession>
<evidence type="ECO:0000313" key="2">
    <source>
        <dbReference type="Proteomes" id="UP001148629"/>
    </source>
</evidence>
<dbReference type="EMBL" id="JANRMS010000434">
    <property type="protein sequence ID" value="KAJ3539926.1"/>
    <property type="molecule type" value="Genomic_DNA"/>
</dbReference>